<sequence length="525" mass="58366">MSEYLNPIKWMRWASQFVSNWFLSLPLRDLPKGALAIIVVGVMFLCAIAAQSETSDWRGRLLDRQLQSAFERDDFGTAELVLNRKIRKAPNDPQLLFRLGLTKDALNEKETASSLMRDLVAVKRHDPAARWLLQNKYIGKDWANLSEEEKAEFGSLLALIYKEAPDDVSIKQMYADYLIASMDYSKAIPLLDDLARTQPMRGLQAAALSRVQGNTAMADRLAKRTLDSVEKLFEEDPTNSVLALAVAQNQLFLERHAEAVRTLERGITRAKSDEDKARLSMAMGDCIVSWVNFIQAQPSVTNADRMRILKMLQVALRFAPNSPRVLTLVADQVLAMMNEEDEQLLAVRNALVQGSSPGIAHFIRGTAALIKGDIARAETSLQLAATELPQSGAILNNLAVALTMKGNDHLERALKISQQAISQTPQATPHFFETRGQILYRLGRFQEAVPDLERALSVPDLARNAHVALAACYQELDEPELAKLHAEAAEENAPAEKEAEPAAVEDFEIEIKEEQPETSDAENAK</sequence>
<proteinExistence type="predicted"/>
<reference evidence="4 5" key="1">
    <citation type="submission" date="2019-02" db="EMBL/GenBank/DDBJ databases">
        <title>Deep-cultivation of Planctomycetes and their phenomic and genomic characterization uncovers novel biology.</title>
        <authorList>
            <person name="Wiegand S."/>
            <person name="Jogler M."/>
            <person name="Boedeker C."/>
            <person name="Pinto D."/>
            <person name="Vollmers J."/>
            <person name="Rivas-Marin E."/>
            <person name="Kohn T."/>
            <person name="Peeters S.H."/>
            <person name="Heuer A."/>
            <person name="Rast P."/>
            <person name="Oberbeckmann S."/>
            <person name="Bunk B."/>
            <person name="Jeske O."/>
            <person name="Meyerdierks A."/>
            <person name="Storesund J.E."/>
            <person name="Kallscheuer N."/>
            <person name="Luecker S."/>
            <person name="Lage O.M."/>
            <person name="Pohl T."/>
            <person name="Merkel B.J."/>
            <person name="Hornburger P."/>
            <person name="Mueller R.-W."/>
            <person name="Bruemmer F."/>
            <person name="Labrenz M."/>
            <person name="Spormann A.M."/>
            <person name="Op Den Camp H."/>
            <person name="Overmann J."/>
            <person name="Amann R."/>
            <person name="Jetten M.S.M."/>
            <person name="Mascher T."/>
            <person name="Medema M.H."/>
            <person name="Devos D.P."/>
            <person name="Kaster A.-K."/>
            <person name="Ovreas L."/>
            <person name="Rohde M."/>
            <person name="Galperin M.Y."/>
            <person name="Jogler C."/>
        </authorList>
    </citation>
    <scope>NUCLEOTIDE SEQUENCE [LARGE SCALE GENOMIC DNA]</scope>
    <source>
        <strain evidence="4 5">Poly51</strain>
    </source>
</reference>
<accession>A0A5C6EEY3</accession>
<dbReference type="Proteomes" id="UP000318288">
    <property type="component" value="Unassembled WGS sequence"/>
</dbReference>
<dbReference type="OrthoDB" id="243830at2"/>
<dbReference type="RefSeq" id="WP_146461499.1">
    <property type="nucleotide sequence ID" value="NZ_SJPW01000007.1"/>
</dbReference>
<evidence type="ECO:0000256" key="3">
    <source>
        <dbReference type="SAM" id="MobiDB-lite"/>
    </source>
</evidence>
<feature type="compositionally biased region" description="Acidic residues" evidence="3">
    <location>
        <begin position="516"/>
        <end position="525"/>
    </location>
</feature>
<dbReference type="AlphaFoldDB" id="A0A5C6EEY3"/>
<dbReference type="InterPro" id="IPR011990">
    <property type="entry name" value="TPR-like_helical_dom_sf"/>
</dbReference>
<name>A0A5C6EEY3_9BACT</name>
<dbReference type="SUPFAM" id="SSF48452">
    <property type="entry name" value="TPR-like"/>
    <property type="match status" value="2"/>
</dbReference>
<dbReference type="PANTHER" id="PTHR45586:SF1">
    <property type="entry name" value="LIPOPOLYSACCHARIDE ASSEMBLY PROTEIN B"/>
    <property type="match status" value="1"/>
</dbReference>
<feature type="region of interest" description="Disordered" evidence="3">
    <location>
        <begin position="488"/>
        <end position="525"/>
    </location>
</feature>
<keyword evidence="2" id="KW-0802">TPR repeat</keyword>
<keyword evidence="1" id="KW-0677">Repeat</keyword>
<dbReference type="InterPro" id="IPR051012">
    <property type="entry name" value="CellSynth/LPSAsmb/PSIAsmb"/>
</dbReference>
<organism evidence="4 5">
    <name type="scientific">Rubripirellula tenax</name>
    <dbReference type="NCBI Taxonomy" id="2528015"/>
    <lineage>
        <taxon>Bacteria</taxon>
        <taxon>Pseudomonadati</taxon>
        <taxon>Planctomycetota</taxon>
        <taxon>Planctomycetia</taxon>
        <taxon>Pirellulales</taxon>
        <taxon>Pirellulaceae</taxon>
        <taxon>Rubripirellula</taxon>
    </lineage>
</organism>
<dbReference type="PANTHER" id="PTHR45586">
    <property type="entry name" value="TPR REPEAT-CONTAINING PROTEIN PA4667"/>
    <property type="match status" value="1"/>
</dbReference>
<evidence type="ECO:0000256" key="1">
    <source>
        <dbReference type="ARBA" id="ARBA00022737"/>
    </source>
</evidence>
<comment type="caution">
    <text evidence="4">The sequence shown here is derived from an EMBL/GenBank/DDBJ whole genome shotgun (WGS) entry which is preliminary data.</text>
</comment>
<dbReference type="Pfam" id="PF13181">
    <property type="entry name" value="TPR_8"/>
    <property type="match status" value="1"/>
</dbReference>
<feature type="compositionally biased region" description="Basic and acidic residues" evidence="3">
    <location>
        <begin position="488"/>
        <end position="500"/>
    </location>
</feature>
<protein>
    <submittedName>
        <fullName evidence="4">Tetratricopeptide repeat protein</fullName>
    </submittedName>
</protein>
<dbReference type="EMBL" id="SJPW01000007">
    <property type="protein sequence ID" value="TWU47582.1"/>
    <property type="molecule type" value="Genomic_DNA"/>
</dbReference>
<evidence type="ECO:0000256" key="2">
    <source>
        <dbReference type="ARBA" id="ARBA00022803"/>
    </source>
</evidence>
<dbReference type="InterPro" id="IPR019734">
    <property type="entry name" value="TPR_rpt"/>
</dbReference>
<evidence type="ECO:0000313" key="4">
    <source>
        <dbReference type="EMBL" id="TWU47582.1"/>
    </source>
</evidence>
<gene>
    <name evidence="4" type="ORF">Poly51_53820</name>
</gene>
<evidence type="ECO:0000313" key="5">
    <source>
        <dbReference type="Proteomes" id="UP000318288"/>
    </source>
</evidence>
<dbReference type="Gene3D" id="1.25.40.10">
    <property type="entry name" value="Tetratricopeptide repeat domain"/>
    <property type="match status" value="3"/>
</dbReference>
<keyword evidence="5" id="KW-1185">Reference proteome</keyword>